<dbReference type="OrthoDB" id="10070184at2759"/>
<dbReference type="GO" id="GO:0003677">
    <property type="term" value="F:DNA binding"/>
    <property type="evidence" value="ECO:0007669"/>
    <property type="project" value="UniProtKB-KW"/>
</dbReference>
<feature type="region of interest" description="Disordered" evidence="3">
    <location>
        <begin position="1"/>
        <end position="26"/>
    </location>
</feature>
<reference evidence="6" key="1">
    <citation type="submission" date="2025-08" db="UniProtKB">
        <authorList>
            <consortium name="RefSeq"/>
        </authorList>
    </citation>
    <scope>IDENTIFICATION</scope>
</reference>
<feature type="region of interest" description="Disordered" evidence="3">
    <location>
        <begin position="99"/>
        <end position="196"/>
    </location>
</feature>
<dbReference type="SUPFAM" id="SSF46785">
    <property type="entry name" value="Winged helix' DNA-binding domain"/>
    <property type="match status" value="1"/>
</dbReference>
<dbReference type="RefSeq" id="XP_034084883.1">
    <property type="nucleotide sequence ID" value="XM_034228992.1"/>
</dbReference>
<evidence type="ECO:0000256" key="2">
    <source>
        <dbReference type="RuleBase" id="RU003894"/>
    </source>
</evidence>
<dbReference type="InParanoid" id="A0A6P8VEU5"/>
<feature type="compositionally biased region" description="Basic residues" evidence="3">
    <location>
        <begin position="12"/>
        <end position="22"/>
    </location>
</feature>
<evidence type="ECO:0000313" key="6">
    <source>
        <dbReference type="RefSeq" id="XP_034084883.1"/>
    </source>
</evidence>
<dbReference type="InterPro" id="IPR005818">
    <property type="entry name" value="Histone_H1/H5_H15"/>
</dbReference>
<dbReference type="Gene3D" id="1.10.10.10">
    <property type="entry name" value="Winged helix-like DNA-binding domain superfamily/Winged helix DNA-binding domain"/>
    <property type="match status" value="1"/>
</dbReference>
<dbReference type="GO" id="GO:0006334">
    <property type="term" value="P:nucleosome assembly"/>
    <property type="evidence" value="ECO:0007669"/>
    <property type="project" value="InterPro"/>
</dbReference>
<feature type="domain" description="H15" evidence="4">
    <location>
        <begin position="23"/>
        <end position="93"/>
    </location>
</feature>
<dbReference type="AlphaFoldDB" id="A0A6P8VEU5"/>
<protein>
    <submittedName>
        <fullName evidence="6">Histone H1-like</fullName>
    </submittedName>
</protein>
<dbReference type="PRINTS" id="PR00624">
    <property type="entry name" value="HISTONEH5"/>
</dbReference>
<feature type="compositionally biased region" description="Low complexity" evidence="3">
    <location>
        <begin position="1"/>
        <end position="11"/>
    </location>
</feature>
<proteinExistence type="inferred from homology"/>
<keyword evidence="5" id="KW-1185">Reference proteome</keyword>
<keyword evidence="2" id="KW-0158">Chromosome</keyword>
<dbReference type="SMART" id="SM00526">
    <property type="entry name" value="H15"/>
    <property type="match status" value="1"/>
</dbReference>
<dbReference type="InterPro" id="IPR005819">
    <property type="entry name" value="H1/H5"/>
</dbReference>
<comment type="similarity">
    <text evidence="2">Belongs to the histone H1/H5 family.</text>
</comment>
<feature type="compositionally biased region" description="Basic residues" evidence="3">
    <location>
        <begin position="144"/>
        <end position="196"/>
    </location>
</feature>
<dbReference type="GeneID" id="117554564"/>
<evidence type="ECO:0000256" key="3">
    <source>
        <dbReference type="SAM" id="MobiDB-lite"/>
    </source>
</evidence>
<dbReference type="Proteomes" id="UP000515161">
    <property type="component" value="Unplaced"/>
</dbReference>
<sequence length="196" mass="20163">MAESAPAAPAKSPKKRATKQKKAGPSAADLVLKAVTASKERKGTSYVALKKELAVKGIDNANQVKRAVKKLVENGALVQVKGTGASGSFKAAAKPKKVVKKPAAKAKKPPAAAAKKPAAKKPAAKKAVTPKKVVKKPATAAKKTPVKKITKSPKKKVAAKKAAPKKAATPKKAVKKVVKPAAKTAKKAPARKASRK</sequence>
<gene>
    <name evidence="6" type="primary">LOC117554564</name>
</gene>
<evidence type="ECO:0000256" key="1">
    <source>
        <dbReference type="ARBA" id="ARBA00023125"/>
    </source>
</evidence>
<feature type="compositionally biased region" description="Basic residues" evidence="3">
    <location>
        <begin position="117"/>
        <end position="135"/>
    </location>
</feature>
<feature type="compositionally biased region" description="Basic residues" evidence="3">
    <location>
        <begin position="99"/>
        <end position="108"/>
    </location>
</feature>
<dbReference type="InterPro" id="IPR036390">
    <property type="entry name" value="WH_DNA-bd_sf"/>
</dbReference>
<dbReference type="Pfam" id="PF00538">
    <property type="entry name" value="Linker_histone"/>
    <property type="match status" value="1"/>
</dbReference>
<dbReference type="PROSITE" id="PS51504">
    <property type="entry name" value="H15"/>
    <property type="match status" value="1"/>
</dbReference>
<keyword evidence="2" id="KW-0539">Nucleus</keyword>
<dbReference type="GO" id="GO:0005634">
    <property type="term" value="C:nucleus"/>
    <property type="evidence" value="ECO:0007669"/>
    <property type="project" value="UniProtKB-SubCell"/>
</dbReference>
<comment type="subcellular location">
    <subcellularLocation>
        <location evidence="2">Nucleus</location>
    </subcellularLocation>
</comment>
<evidence type="ECO:0000313" key="5">
    <source>
        <dbReference type="Proteomes" id="UP000515161"/>
    </source>
</evidence>
<accession>A0A6P8VEU5</accession>
<dbReference type="KEGG" id="gacu:117554564"/>
<evidence type="ECO:0000259" key="4">
    <source>
        <dbReference type="PROSITE" id="PS51504"/>
    </source>
</evidence>
<organism evidence="5 6">
    <name type="scientific">Gymnodraco acuticeps</name>
    <name type="common">Antarctic dragonfish</name>
    <dbReference type="NCBI Taxonomy" id="8218"/>
    <lineage>
        <taxon>Eukaryota</taxon>
        <taxon>Metazoa</taxon>
        <taxon>Chordata</taxon>
        <taxon>Craniata</taxon>
        <taxon>Vertebrata</taxon>
        <taxon>Euteleostomi</taxon>
        <taxon>Actinopterygii</taxon>
        <taxon>Neopterygii</taxon>
        <taxon>Teleostei</taxon>
        <taxon>Neoteleostei</taxon>
        <taxon>Acanthomorphata</taxon>
        <taxon>Eupercaria</taxon>
        <taxon>Perciformes</taxon>
        <taxon>Notothenioidei</taxon>
        <taxon>Bathydraconidae</taxon>
        <taxon>Gymnodraco</taxon>
    </lineage>
</organism>
<name>A0A6P8VEU5_GYMAC</name>
<keyword evidence="1 2" id="KW-0238">DNA-binding</keyword>
<dbReference type="GO" id="GO:0000786">
    <property type="term" value="C:nucleosome"/>
    <property type="evidence" value="ECO:0007669"/>
    <property type="project" value="InterPro"/>
</dbReference>
<dbReference type="InterPro" id="IPR036388">
    <property type="entry name" value="WH-like_DNA-bd_sf"/>
</dbReference>
<dbReference type="GO" id="GO:0030527">
    <property type="term" value="F:structural constituent of chromatin"/>
    <property type="evidence" value="ECO:0007669"/>
    <property type="project" value="InterPro"/>
</dbReference>